<dbReference type="InterPro" id="IPR039661">
    <property type="entry name" value="ELP3"/>
</dbReference>
<dbReference type="InterPro" id="IPR006638">
    <property type="entry name" value="Elp3/MiaA/NifB-like_rSAM"/>
</dbReference>
<feature type="domain" description="Radical SAM core" evidence="7">
    <location>
        <begin position="15"/>
        <end position="248"/>
    </location>
</feature>
<evidence type="ECO:0000256" key="4">
    <source>
        <dbReference type="ARBA" id="ARBA00022723"/>
    </source>
</evidence>
<evidence type="ECO:0000256" key="3">
    <source>
        <dbReference type="ARBA" id="ARBA00022691"/>
    </source>
</evidence>
<dbReference type="SFLD" id="SFLDS00029">
    <property type="entry name" value="Radical_SAM"/>
    <property type="match status" value="1"/>
</dbReference>
<dbReference type="EMBL" id="JADCKA010000001">
    <property type="protein sequence ID" value="MBE5034910.1"/>
    <property type="molecule type" value="Genomic_DNA"/>
</dbReference>
<evidence type="ECO:0000256" key="2">
    <source>
        <dbReference type="ARBA" id="ARBA00022485"/>
    </source>
</evidence>
<accession>A0ABR9QVK8</accession>
<keyword evidence="4" id="KW-0479">Metal-binding</keyword>
<dbReference type="InterPro" id="IPR032432">
    <property type="entry name" value="Radical_SAM_C"/>
</dbReference>
<proteinExistence type="predicted"/>
<dbReference type="PROSITE" id="PS51918">
    <property type="entry name" value="RADICAL_SAM"/>
    <property type="match status" value="1"/>
</dbReference>
<dbReference type="PANTHER" id="PTHR11135:SF1">
    <property type="entry name" value="PROTEIN YHCC"/>
    <property type="match status" value="1"/>
</dbReference>
<evidence type="ECO:0000256" key="6">
    <source>
        <dbReference type="ARBA" id="ARBA00023014"/>
    </source>
</evidence>
<evidence type="ECO:0000313" key="9">
    <source>
        <dbReference type="Proteomes" id="UP001516588"/>
    </source>
</evidence>
<dbReference type="NCBIfam" id="TIGR01212">
    <property type="entry name" value="TIGR01212 family radical SAM protein"/>
    <property type="match status" value="1"/>
</dbReference>
<keyword evidence="3" id="KW-0949">S-adenosyl-L-methionine</keyword>
<evidence type="ECO:0000256" key="5">
    <source>
        <dbReference type="ARBA" id="ARBA00023004"/>
    </source>
</evidence>
<dbReference type="SFLD" id="SFLDG01091">
    <property type="entry name" value="uncharacterized_CHP01210-like"/>
    <property type="match status" value="1"/>
</dbReference>
<name>A0ABR9QVK8_9FIRM</name>
<comment type="cofactor">
    <cofactor evidence="1">
        <name>[4Fe-4S] cluster</name>
        <dbReference type="ChEBI" id="CHEBI:49883"/>
    </cofactor>
</comment>
<dbReference type="SMART" id="SM00729">
    <property type="entry name" value="Elp3"/>
    <property type="match status" value="1"/>
</dbReference>
<comment type="caution">
    <text evidence="8">The sequence shown here is derived from an EMBL/GenBank/DDBJ whole genome shotgun (WGS) entry which is preliminary data.</text>
</comment>
<dbReference type="InterPro" id="IPR007197">
    <property type="entry name" value="rSAM"/>
</dbReference>
<evidence type="ECO:0000313" key="8">
    <source>
        <dbReference type="EMBL" id="MBE5034910.1"/>
    </source>
</evidence>
<sequence>MTRRIYTINDYLKEKFNTKIAKLSLPGGTTCPNRDGSKGTGGCIFCSESGSGDMAGDIDEQIALLSEKWPNVHKHLAYFQSYTSTYDPVEVLRKRFYDVLKRDDIVGIAVATRPDCLDDDVLELLDEINKTHFLWVELGLQTINDDTAKIINRCYDLKVYDKAVSDLTRLGIRYVTHLILGLPGETKQDMISSVRYVCQNDIFGIKLHMLNTVKGSTMETLYPGYTSFESIDEYITLVCDLLEIIPSDVTIHRLTGDVPRPLLIAPEWSYKKRTILNGIQRELKNRDSFQGIKSCRS</sequence>
<dbReference type="RefSeq" id="WP_226384572.1">
    <property type="nucleotide sequence ID" value="NZ_JADCKA010000001.1"/>
</dbReference>
<protein>
    <submittedName>
        <fullName evidence="8">TIGR01212 family radical SAM protein</fullName>
    </submittedName>
</protein>
<dbReference type="SUPFAM" id="SSF102114">
    <property type="entry name" value="Radical SAM enzymes"/>
    <property type="match status" value="1"/>
</dbReference>
<dbReference type="PANTHER" id="PTHR11135">
    <property type="entry name" value="HISTONE ACETYLTRANSFERASE-RELATED"/>
    <property type="match status" value="1"/>
</dbReference>
<dbReference type="SFLD" id="SFLDG01086">
    <property type="entry name" value="elongater_protein-like"/>
    <property type="match status" value="1"/>
</dbReference>
<evidence type="ECO:0000259" key="7">
    <source>
        <dbReference type="PROSITE" id="PS51918"/>
    </source>
</evidence>
<dbReference type="Pfam" id="PF04055">
    <property type="entry name" value="Radical_SAM"/>
    <property type="match status" value="1"/>
</dbReference>
<keyword evidence="5" id="KW-0408">Iron</keyword>
<keyword evidence="6" id="KW-0411">Iron-sulfur</keyword>
<dbReference type="Proteomes" id="UP001516588">
    <property type="component" value="Unassembled WGS sequence"/>
</dbReference>
<dbReference type="Pfam" id="PF16199">
    <property type="entry name" value="Radical_SAM_C"/>
    <property type="match status" value="1"/>
</dbReference>
<evidence type="ECO:0000256" key="1">
    <source>
        <dbReference type="ARBA" id="ARBA00001966"/>
    </source>
</evidence>
<organism evidence="8 9">
    <name type="scientific">Gallibacter intestinalis</name>
    <dbReference type="NCBI Taxonomy" id="2779356"/>
    <lineage>
        <taxon>Bacteria</taxon>
        <taxon>Bacillati</taxon>
        <taxon>Bacillota</taxon>
        <taxon>Clostridia</taxon>
        <taxon>Eubacteriales</taxon>
        <taxon>Eubacteriaceae</taxon>
        <taxon>Gallibacter</taxon>
    </lineage>
</organism>
<dbReference type="Gene3D" id="3.80.30.20">
    <property type="entry name" value="tm_1862 like domain"/>
    <property type="match status" value="1"/>
</dbReference>
<gene>
    <name evidence="8" type="ORF">INF20_01290</name>
</gene>
<reference evidence="8 9" key="1">
    <citation type="submission" date="2020-10" db="EMBL/GenBank/DDBJ databases">
        <title>ChiBAC.</title>
        <authorList>
            <person name="Zenner C."/>
            <person name="Hitch T.C.A."/>
            <person name="Clavel T."/>
        </authorList>
    </citation>
    <scope>NUCLEOTIDE SEQUENCE [LARGE SCALE GENOMIC DNA]</scope>
    <source>
        <strain evidence="8 9">DSM 108706</strain>
    </source>
</reference>
<keyword evidence="9" id="KW-1185">Reference proteome</keyword>
<dbReference type="InterPro" id="IPR058240">
    <property type="entry name" value="rSAM_sf"/>
</dbReference>
<dbReference type="InterPro" id="IPR023404">
    <property type="entry name" value="rSAM_horseshoe"/>
</dbReference>
<keyword evidence="2" id="KW-0004">4Fe-4S</keyword>
<dbReference type="InterPro" id="IPR005911">
    <property type="entry name" value="YhcC-like"/>
</dbReference>